<keyword evidence="4" id="KW-0804">Transcription</keyword>
<reference evidence="6 7" key="1">
    <citation type="submission" date="2017-12" db="EMBL/GenBank/DDBJ databases">
        <title>Genome sequence of the active heterotrophic nitrifier-denitrifier, Cupriavidus pauculus UM1.</title>
        <authorList>
            <person name="Putonti C."/>
            <person name="Castignetti D."/>
        </authorList>
    </citation>
    <scope>NUCLEOTIDE SEQUENCE [LARGE SCALE GENOMIC DNA]</scope>
    <source>
        <strain evidence="6 7">UM1</strain>
    </source>
</reference>
<organism evidence="6 7">
    <name type="scientific">Cupriavidus pauculus</name>
    <dbReference type="NCBI Taxonomy" id="82633"/>
    <lineage>
        <taxon>Bacteria</taxon>
        <taxon>Pseudomonadati</taxon>
        <taxon>Pseudomonadota</taxon>
        <taxon>Betaproteobacteria</taxon>
        <taxon>Burkholderiales</taxon>
        <taxon>Burkholderiaceae</taxon>
        <taxon>Cupriavidus</taxon>
    </lineage>
</organism>
<dbReference type="InterPro" id="IPR005119">
    <property type="entry name" value="LysR_subst-bd"/>
</dbReference>
<keyword evidence="2" id="KW-0805">Transcription regulation</keyword>
<dbReference type="PROSITE" id="PS50931">
    <property type="entry name" value="HTH_LYSR"/>
    <property type="match status" value="1"/>
</dbReference>
<dbReference type="SUPFAM" id="SSF46785">
    <property type="entry name" value="Winged helix' DNA-binding domain"/>
    <property type="match status" value="1"/>
</dbReference>
<name>A0A2N5C705_9BURK</name>
<dbReference type="EMBL" id="PJRP01000014">
    <property type="protein sequence ID" value="PLP98005.1"/>
    <property type="molecule type" value="Genomic_DNA"/>
</dbReference>
<evidence type="ECO:0000256" key="2">
    <source>
        <dbReference type="ARBA" id="ARBA00023015"/>
    </source>
</evidence>
<comment type="similarity">
    <text evidence="1">Belongs to the LysR transcriptional regulatory family.</text>
</comment>
<dbReference type="InterPro" id="IPR036390">
    <property type="entry name" value="WH_DNA-bd_sf"/>
</dbReference>
<dbReference type="GO" id="GO:0032993">
    <property type="term" value="C:protein-DNA complex"/>
    <property type="evidence" value="ECO:0007669"/>
    <property type="project" value="TreeGrafter"/>
</dbReference>
<dbReference type="FunFam" id="1.10.10.10:FF:000001">
    <property type="entry name" value="LysR family transcriptional regulator"/>
    <property type="match status" value="1"/>
</dbReference>
<dbReference type="PANTHER" id="PTHR30346">
    <property type="entry name" value="TRANSCRIPTIONAL DUAL REGULATOR HCAR-RELATED"/>
    <property type="match status" value="1"/>
</dbReference>
<dbReference type="GO" id="GO:0003677">
    <property type="term" value="F:DNA binding"/>
    <property type="evidence" value="ECO:0007669"/>
    <property type="project" value="UniProtKB-KW"/>
</dbReference>
<dbReference type="GO" id="GO:0003700">
    <property type="term" value="F:DNA-binding transcription factor activity"/>
    <property type="evidence" value="ECO:0007669"/>
    <property type="project" value="InterPro"/>
</dbReference>
<accession>A0A2N5C705</accession>
<evidence type="ECO:0000313" key="7">
    <source>
        <dbReference type="Proteomes" id="UP000234341"/>
    </source>
</evidence>
<dbReference type="Proteomes" id="UP000234341">
    <property type="component" value="Unassembled WGS sequence"/>
</dbReference>
<feature type="domain" description="HTH lysR-type" evidence="5">
    <location>
        <begin position="1"/>
        <end position="58"/>
    </location>
</feature>
<protein>
    <submittedName>
        <fullName evidence="6">LysR family transcriptional regulator</fullName>
    </submittedName>
</protein>
<dbReference type="SUPFAM" id="SSF53850">
    <property type="entry name" value="Periplasmic binding protein-like II"/>
    <property type="match status" value="1"/>
</dbReference>
<dbReference type="InterPro" id="IPR036388">
    <property type="entry name" value="WH-like_DNA-bd_sf"/>
</dbReference>
<evidence type="ECO:0000313" key="6">
    <source>
        <dbReference type="EMBL" id="PLP98005.1"/>
    </source>
</evidence>
<sequence length="303" mass="33201">MDLRHLRCFMAVAEELHFARAAERLHIEQSPLSRTIKELEDDLGATLFARTTRRTRLSRAGQTLLGHAHRVFAELDRARDAVQAVTHGFRDQLCLALSDGSGRPGLPALLANSRLEDPDVDFRLFETTVSKQVDGLLDRRYDVGFALTDDVGDDIVSHPIWREPLVVALPAHHPLLCYRRIPLEELLTHPLVLWDPEACEGLARSVDGVLRLLNKEPLIQERVASVEMMLTLVGAGAALALTGASQAGAARDFGIELRPVAGAAPPVTTYLLHLAGEPRQSISRLVTRAGAVGPAVLPRRTQT</sequence>
<dbReference type="AlphaFoldDB" id="A0A2N5C705"/>
<dbReference type="PANTHER" id="PTHR30346:SF0">
    <property type="entry name" value="HCA OPERON TRANSCRIPTIONAL ACTIVATOR HCAR"/>
    <property type="match status" value="1"/>
</dbReference>
<dbReference type="Pfam" id="PF00126">
    <property type="entry name" value="HTH_1"/>
    <property type="match status" value="1"/>
</dbReference>
<dbReference type="PRINTS" id="PR00039">
    <property type="entry name" value="HTHLYSR"/>
</dbReference>
<gene>
    <name evidence="6" type="ORF">CYJ10_24140</name>
</gene>
<dbReference type="InterPro" id="IPR000847">
    <property type="entry name" value="LysR_HTH_N"/>
</dbReference>
<comment type="caution">
    <text evidence="6">The sequence shown here is derived from an EMBL/GenBank/DDBJ whole genome shotgun (WGS) entry which is preliminary data.</text>
</comment>
<keyword evidence="3" id="KW-0238">DNA-binding</keyword>
<proteinExistence type="inferred from homology"/>
<dbReference type="CDD" id="cd08414">
    <property type="entry name" value="PBP2_LTTR_aromatics_like"/>
    <property type="match status" value="1"/>
</dbReference>
<dbReference type="Gene3D" id="1.10.10.10">
    <property type="entry name" value="Winged helix-like DNA-binding domain superfamily/Winged helix DNA-binding domain"/>
    <property type="match status" value="1"/>
</dbReference>
<dbReference type="OrthoDB" id="646694at2"/>
<evidence type="ECO:0000256" key="3">
    <source>
        <dbReference type="ARBA" id="ARBA00023125"/>
    </source>
</evidence>
<dbReference type="Pfam" id="PF03466">
    <property type="entry name" value="LysR_substrate"/>
    <property type="match status" value="1"/>
</dbReference>
<evidence type="ECO:0000256" key="1">
    <source>
        <dbReference type="ARBA" id="ARBA00009437"/>
    </source>
</evidence>
<evidence type="ECO:0000259" key="5">
    <source>
        <dbReference type="PROSITE" id="PS50931"/>
    </source>
</evidence>
<evidence type="ECO:0000256" key="4">
    <source>
        <dbReference type="ARBA" id="ARBA00023163"/>
    </source>
</evidence>
<dbReference type="Gene3D" id="3.40.190.10">
    <property type="entry name" value="Periplasmic binding protein-like II"/>
    <property type="match status" value="2"/>
</dbReference>